<keyword evidence="17" id="KW-1185">Reference proteome</keyword>
<evidence type="ECO:0000256" key="2">
    <source>
        <dbReference type="ARBA" id="ARBA00004141"/>
    </source>
</evidence>
<comment type="caution">
    <text evidence="16">The sequence shown here is derived from an EMBL/GenBank/DDBJ whole genome shotgun (WGS) entry which is preliminary data.</text>
</comment>
<dbReference type="Pfam" id="PF00512">
    <property type="entry name" value="HisKA"/>
    <property type="match status" value="1"/>
</dbReference>
<dbReference type="CDD" id="cd00082">
    <property type="entry name" value="HisKA"/>
    <property type="match status" value="1"/>
</dbReference>
<keyword evidence="9 13" id="KW-1133">Transmembrane helix</keyword>
<dbReference type="InterPro" id="IPR003594">
    <property type="entry name" value="HATPase_dom"/>
</dbReference>
<dbReference type="InterPro" id="IPR036890">
    <property type="entry name" value="HATPase_C_sf"/>
</dbReference>
<feature type="transmembrane region" description="Helical" evidence="13">
    <location>
        <begin position="12"/>
        <end position="32"/>
    </location>
</feature>
<evidence type="ECO:0000256" key="12">
    <source>
        <dbReference type="SAM" id="MobiDB-lite"/>
    </source>
</evidence>
<dbReference type="CDD" id="cd00075">
    <property type="entry name" value="HATPase"/>
    <property type="match status" value="1"/>
</dbReference>
<dbReference type="Gene3D" id="1.10.287.130">
    <property type="match status" value="1"/>
</dbReference>
<dbReference type="InterPro" id="IPR003661">
    <property type="entry name" value="HisK_dim/P_dom"/>
</dbReference>
<comment type="catalytic activity">
    <reaction evidence="1">
        <text>ATP + protein L-histidine = ADP + protein N-phospho-L-histidine.</text>
        <dbReference type="EC" id="2.7.13.3"/>
    </reaction>
</comment>
<feature type="domain" description="Histidine kinase" evidence="14">
    <location>
        <begin position="175"/>
        <end position="386"/>
    </location>
</feature>
<dbReference type="PROSITE" id="PS50885">
    <property type="entry name" value="HAMP"/>
    <property type="match status" value="1"/>
</dbReference>
<gene>
    <name evidence="16" type="ORF">ACFPZN_24370</name>
</gene>
<accession>A0ABW1A3K5</accession>
<dbReference type="InterPro" id="IPR036097">
    <property type="entry name" value="HisK_dim/P_sf"/>
</dbReference>
<feature type="transmembrane region" description="Helical" evidence="13">
    <location>
        <begin position="95"/>
        <end position="113"/>
    </location>
</feature>
<comment type="subcellular location">
    <subcellularLocation>
        <location evidence="3">Cell membrane</location>
    </subcellularLocation>
    <subcellularLocation>
        <location evidence="2">Membrane</location>
        <topology evidence="2">Multi-pass membrane protein</topology>
    </subcellularLocation>
</comment>
<dbReference type="PRINTS" id="PR00344">
    <property type="entry name" value="BCTRLSENSOR"/>
</dbReference>
<dbReference type="SUPFAM" id="SSF47384">
    <property type="entry name" value="Homodimeric domain of signal transducing histidine kinase"/>
    <property type="match status" value="1"/>
</dbReference>
<dbReference type="Pfam" id="PF02518">
    <property type="entry name" value="HATPase_c"/>
    <property type="match status" value="1"/>
</dbReference>
<evidence type="ECO:0000256" key="9">
    <source>
        <dbReference type="ARBA" id="ARBA00022989"/>
    </source>
</evidence>
<evidence type="ECO:0000256" key="10">
    <source>
        <dbReference type="ARBA" id="ARBA00023012"/>
    </source>
</evidence>
<keyword evidence="8 16" id="KW-0418">Kinase</keyword>
<dbReference type="PANTHER" id="PTHR45436">
    <property type="entry name" value="SENSOR HISTIDINE KINASE YKOH"/>
    <property type="match status" value="1"/>
</dbReference>
<keyword evidence="10" id="KW-0902">Two-component regulatory system</keyword>
<dbReference type="PANTHER" id="PTHR45436:SF15">
    <property type="entry name" value="SENSOR HISTIDINE KINASE CUSS"/>
    <property type="match status" value="1"/>
</dbReference>
<evidence type="ECO:0000256" key="8">
    <source>
        <dbReference type="ARBA" id="ARBA00022777"/>
    </source>
</evidence>
<reference evidence="17" key="1">
    <citation type="journal article" date="2019" name="Int. J. Syst. Evol. Microbiol.">
        <title>The Global Catalogue of Microorganisms (GCM) 10K type strain sequencing project: providing services to taxonomists for standard genome sequencing and annotation.</title>
        <authorList>
            <consortium name="The Broad Institute Genomics Platform"/>
            <consortium name="The Broad Institute Genome Sequencing Center for Infectious Disease"/>
            <person name="Wu L."/>
            <person name="Ma J."/>
        </authorList>
    </citation>
    <scope>NUCLEOTIDE SEQUENCE [LARGE SCALE GENOMIC DNA]</scope>
    <source>
        <strain evidence="17">KCTC 42087</strain>
    </source>
</reference>
<dbReference type="SUPFAM" id="SSF158472">
    <property type="entry name" value="HAMP domain-like"/>
    <property type="match status" value="1"/>
</dbReference>
<dbReference type="InterPro" id="IPR050428">
    <property type="entry name" value="TCS_sensor_his_kinase"/>
</dbReference>
<dbReference type="PROSITE" id="PS50109">
    <property type="entry name" value="HIS_KIN"/>
    <property type="match status" value="1"/>
</dbReference>
<dbReference type="SMART" id="SM00304">
    <property type="entry name" value="HAMP"/>
    <property type="match status" value="1"/>
</dbReference>
<evidence type="ECO:0000313" key="17">
    <source>
        <dbReference type="Proteomes" id="UP001596074"/>
    </source>
</evidence>
<dbReference type="CDD" id="cd06225">
    <property type="entry name" value="HAMP"/>
    <property type="match status" value="1"/>
</dbReference>
<evidence type="ECO:0000256" key="3">
    <source>
        <dbReference type="ARBA" id="ARBA00004236"/>
    </source>
</evidence>
<dbReference type="InterPro" id="IPR003660">
    <property type="entry name" value="HAMP_dom"/>
</dbReference>
<dbReference type="Gene3D" id="6.10.340.10">
    <property type="match status" value="1"/>
</dbReference>
<keyword evidence="6" id="KW-0808">Transferase</keyword>
<dbReference type="InterPro" id="IPR005467">
    <property type="entry name" value="His_kinase_dom"/>
</dbReference>
<dbReference type="EC" id="2.7.13.3" evidence="4"/>
<dbReference type="EMBL" id="JBHSON010000035">
    <property type="protein sequence ID" value="MFC5748764.1"/>
    <property type="molecule type" value="Genomic_DNA"/>
</dbReference>
<feature type="domain" description="HAMP" evidence="15">
    <location>
        <begin position="114"/>
        <end position="167"/>
    </location>
</feature>
<proteinExistence type="predicted"/>
<evidence type="ECO:0000256" key="7">
    <source>
        <dbReference type="ARBA" id="ARBA00022692"/>
    </source>
</evidence>
<evidence type="ECO:0000259" key="14">
    <source>
        <dbReference type="PROSITE" id="PS50109"/>
    </source>
</evidence>
<evidence type="ECO:0000259" key="15">
    <source>
        <dbReference type="PROSITE" id="PS50885"/>
    </source>
</evidence>
<dbReference type="GO" id="GO:0016301">
    <property type="term" value="F:kinase activity"/>
    <property type="evidence" value="ECO:0007669"/>
    <property type="project" value="UniProtKB-KW"/>
</dbReference>
<evidence type="ECO:0000256" key="11">
    <source>
        <dbReference type="ARBA" id="ARBA00023136"/>
    </source>
</evidence>
<keyword evidence="5" id="KW-0597">Phosphoprotein</keyword>
<name>A0ABW1A3K5_9ACTN</name>
<organism evidence="16 17">
    <name type="scientific">Actinomadura rugatobispora</name>
    <dbReference type="NCBI Taxonomy" id="1994"/>
    <lineage>
        <taxon>Bacteria</taxon>
        <taxon>Bacillati</taxon>
        <taxon>Actinomycetota</taxon>
        <taxon>Actinomycetes</taxon>
        <taxon>Streptosporangiales</taxon>
        <taxon>Thermomonosporaceae</taxon>
        <taxon>Actinomadura</taxon>
    </lineage>
</organism>
<dbReference type="SMART" id="SM00387">
    <property type="entry name" value="HATPase_c"/>
    <property type="match status" value="1"/>
</dbReference>
<dbReference type="Proteomes" id="UP001596074">
    <property type="component" value="Unassembled WGS sequence"/>
</dbReference>
<evidence type="ECO:0000256" key="4">
    <source>
        <dbReference type="ARBA" id="ARBA00012438"/>
    </source>
</evidence>
<protein>
    <recommendedName>
        <fullName evidence="4">histidine kinase</fullName>
        <ecNumber evidence="4">2.7.13.3</ecNumber>
    </recommendedName>
</protein>
<dbReference type="InterPro" id="IPR004358">
    <property type="entry name" value="Sig_transdc_His_kin-like_C"/>
</dbReference>
<dbReference type="Gene3D" id="3.30.565.10">
    <property type="entry name" value="Histidine kinase-like ATPase, C-terminal domain"/>
    <property type="match status" value="1"/>
</dbReference>
<evidence type="ECO:0000313" key="16">
    <source>
        <dbReference type="EMBL" id="MFC5748764.1"/>
    </source>
</evidence>
<evidence type="ECO:0000256" key="6">
    <source>
        <dbReference type="ARBA" id="ARBA00022679"/>
    </source>
</evidence>
<dbReference type="SMART" id="SM00388">
    <property type="entry name" value="HisKA"/>
    <property type="match status" value="1"/>
</dbReference>
<keyword evidence="7 13" id="KW-0812">Transmembrane</keyword>
<keyword evidence="11 13" id="KW-0472">Membrane</keyword>
<feature type="region of interest" description="Disordered" evidence="12">
    <location>
        <begin position="388"/>
        <end position="409"/>
    </location>
</feature>
<sequence>MTRMSVRARLTLVYGSLFLVSITVLVAVSYFLTARAIEERFSVNPMGGAIRPAQVERILTAADRAQAVAMAKAELNRQLNEQKADVLAQLLQTSLLMLLAFGVVAVLIGYLVAGRMLRPLHTVTATARRLSESTLHERISLDGPQDEIKDLADTFDRMLDRLGGAFDAQRRFVANASHELRTPLTINRTVLEVALASRKNPPETKALAEVLLGNTARHERLIEGLLLLARSEREPQARTATPLPDVVRSALDQLEEPSGEIEVEARLGDAAVDGDPVLLERCAVNLLENALKYNVPGGRVWVRTGTRGGSAVLHVANTGKPVPSYEVERIFEPFRRLRADRVGSADGAGLGLSIVRAVVEAHGGTVETVPRPDGGLAITLRFPVSSAEAAPPGRVTAGRSSAPVRDPVP</sequence>
<evidence type="ECO:0000256" key="5">
    <source>
        <dbReference type="ARBA" id="ARBA00022553"/>
    </source>
</evidence>
<evidence type="ECO:0000256" key="1">
    <source>
        <dbReference type="ARBA" id="ARBA00000085"/>
    </source>
</evidence>
<dbReference type="Pfam" id="PF00672">
    <property type="entry name" value="HAMP"/>
    <property type="match status" value="1"/>
</dbReference>
<dbReference type="SUPFAM" id="SSF55874">
    <property type="entry name" value="ATPase domain of HSP90 chaperone/DNA topoisomerase II/histidine kinase"/>
    <property type="match status" value="1"/>
</dbReference>
<evidence type="ECO:0000256" key="13">
    <source>
        <dbReference type="SAM" id="Phobius"/>
    </source>
</evidence>